<evidence type="ECO:0000313" key="3">
    <source>
        <dbReference type="Proteomes" id="UP000555552"/>
    </source>
</evidence>
<sequence length="47" mass="4552">MDDGRTGSGSVPGAGARSGGLPRDLLAAASRLERALADGDERAAGAV</sequence>
<proteinExistence type="predicted"/>
<protein>
    <submittedName>
        <fullName evidence="2">Uncharacterized protein</fullName>
    </submittedName>
</protein>
<reference evidence="2 3" key="1">
    <citation type="submission" date="2020-05" db="EMBL/GenBank/DDBJ databases">
        <title>MicrobeNet Type strains.</title>
        <authorList>
            <person name="Nicholson A.C."/>
        </authorList>
    </citation>
    <scope>NUCLEOTIDE SEQUENCE [LARGE SCALE GENOMIC DNA]</scope>
    <source>
        <strain evidence="2 3">JCM 14547</strain>
    </source>
</reference>
<dbReference type="Proteomes" id="UP000555552">
    <property type="component" value="Unassembled WGS sequence"/>
</dbReference>
<gene>
    <name evidence="2" type="ORF">HLB09_11005</name>
</gene>
<organism evidence="2 3">
    <name type="scientific">Pseudokineococcus marinus</name>
    <dbReference type="NCBI Taxonomy" id="351215"/>
    <lineage>
        <taxon>Bacteria</taxon>
        <taxon>Bacillati</taxon>
        <taxon>Actinomycetota</taxon>
        <taxon>Actinomycetes</taxon>
        <taxon>Kineosporiales</taxon>
        <taxon>Kineosporiaceae</taxon>
        <taxon>Pseudokineococcus</taxon>
    </lineage>
</organism>
<evidence type="ECO:0000313" key="2">
    <source>
        <dbReference type="EMBL" id="NNH23606.1"/>
    </source>
</evidence>
<accession>A0A849BVT4</accession>
<keyword evidence="3" id="KW-1185">Reference proteome</keyword>
<dbReference type="AlphaFoldDB" id="A0A849BVT4"/>
<feature type="non-terminal residue" evidence="2">
    <location>
        <position position="47"/>
    </location>
</feature>
<dbReference type="EMBL" id="JABEMA010000168">
    <property type="protein sequence ID" value="NNH23606.1"/>
    <property type="molecule type" value="Genomic_DNA"/>
</dbReference>
<feature type="compositionally biased region" description="Gly residues" evidence="1">
    <location>
        <begin position="1"/>
        <end position="18"/>
    </location>
</feature>
<evidence type="ECO:0000256" key="1">
    <source>
        <dbReference type="SAM" id="MobiDB-lite"/>
    </source>
</evidence>
<comment type="caution">
    <text evidence="2">The sequence shown here is derived from an EMBL/GenBank/DDBJ whole genome shotgun (WGS) entry which is preliminary data.</text>
</comment>
<name>A0A849BVT4_9ACTN</name>
<feature type="region of interest" description="Disordered" evidence="1">
    <location>
        <begin position="1"/>
        <end position="22"/>
    </location>
</feature>